<dbReference type="AlphaFoldDB" id="A0A3N4IV88"/>
<name>A0A3N4IV88_ASCIM</name>
<dbReference type="PANTHER" id="PTHR35392:SF1">
    <property type="entry name" value="ZN(II)2CYS6 TRANSCRIPTION FACTOR (EUROFUNG)"/>
    <property type="match status" value="1"/>
</dbReference>
<dbReference type="Proteomes" id="UP000275078">
    <property type="component" value="Unassembled WGS sequence"/>
</dbReference>
<accession>A0A3N4IV88</accession>
<keyword evidence="2" id="KW-1185">Reference proteome</keyword>
<reference evidence="1 2" key="1">
    <citation type="journal article" date="2018" name="Nat. Ecol. Evol.">
        <title>Pezizomycetes genomes reveal the molecular basis of ectomycorrhizal truffle lifestyle.</title>
        <authorList>
            <person name="Murat C."/>
            <person name="Payen T."/>
            <person name="Noel B."/>
            <person name="Kuo A."/>
            <person name="Morin E."/>
            <person name="Chen J."/>
            <person name="Kohler A."/>
            <person name="Krizsan K."/>
            <person name="Balestrini R."/>
            <person name="Da Silva C."/>
            <person name="Montanini B."/>
            <person name="Hainaut M."/>
            <person name="Levati E."/>
            <person name="Barry K.W."/>
            <person name="Belfiori B."/>
            <person name="Cichocki N."/>
            <person name="Clum A."/>
            <person name="Dockter R.B."/>
            <person name="Fauchery L."/>
            <person name="Guy J."/>
            <person name="Iotti M."/>
            <person name="Le Tacon F."/>
            <person name="Lindquist E.A."/>
            <person name="Lipzen A."/>
            <person name="Malagnac F."/>
            <person name="Mello A."/>
            <person name="Molinier V."/>
            <person name="Miyauchi S."/>
            <person name="Poulain J."/>
            <person name="Riccioni C."/>
            <person name="Rubini A."/>
            <person name="Sitrit Y."/>
            <person name="Splivallo R."/>
            <person name="Traeger S."/>
            <person name="Wang M."/>
            <person name="Zifcakova L."/>
            <person name="Wipf D."/>
            <person name="Zambonelli A."/>
            <person name="Paolocci F."/>
            <person name="Nowrousian M."/>
            <person name="Ottonello S."/>
            <person name="Baldrian P."/>
            <person name="Spatafora J.W."/>
            <person name="Henrissat B."/>
            <person name="Nagy L.G."/>
            <person name="Aury J.M."/>
            <person name="Wincker P."/>
            <person name="Grigoriev I.V."/>
            <person name="Bonfante P."/>
            <person name="Martin F.M."/>
        </authorList>
    </citation>
    <scope>NUCLEOTIDE SEQUENCE [LARGE SCALE GENOMIC DNA]</scope>
    <source>
        <strain evidence="1 2">RN42</strain>
    </source>
</reference>
<organism evidence="1 2">
    <name type="scientific">Ascobolus immersus RN42</name>
    <dbReference type="NCBI Taxonomy" id="1160509"/>
    <lineage>
        <taxon>Eukaryota</taxon>
        <taxon>Fungi</taxon>
        <taxon>Dikarya</taxon>
        <taxon>Ascomycota</taxon>
        <taxon>Pezizomycotina</taxon>
        <taxon>Pezizomycetes</taxon>
        <taxon>Pezizales</taxon>
        <taxon>Ascobolaceae</taxon>
        <taxon>Ascobolus</taxon>
    </lineage>
</organism>
<evidence type="ECO:0000313" key="1">
    <source>
        <dbReference type="EMBL" id="RPA88140.1"/>
    </source>
</evidence>
<protein>
    <submittedName>
        <fullName evidence="1">Uncharacterized protein</fullName>
    </submittedName>
</protein>
<gene>
    <name evidence="1" type="ORF">BJ508DRAFT_2947</name>
</gene>
<dbReference type="PANTHER" id="PTHR35392">
    <property type="entry name" value="ZN(II)2CYS6 TRANSCRIPTION FACTOR (EUROFUNG)-RELATED-RELATED"/>
    <property type="match status" value="1"/>
</dbReference>
<evidence type="ECO:0000313" key="2">
    <source>
        <dbReference type="Proteomes" id="UP000275078"/>
    </source>
</evidence>
<sequence>MCTSLPYEYYAQDSQYIPTTLSSYYSPTVSLGGGTDLVFPGNRLGQRSAYATYANYTGGIPVYGYPETSLPAEAVAPHSTAAYTPQQATSFPAITYSSSSSLDALSYVPIDTAQSPHSGNDAYNTSESRHTTPPEWLWETATDTASATDSSVGFDHVPFPGMPASAEWNSMLASAFVLSDSPHPHSLDTGIPTTDQPYQMTTATSSLPADVRQHQPMAYPSSPHNLIDGQIQGCKTKEYSTSPGPDTPLLISSHTGTQPEAPRKSTIPLELRSKPQPYDQGTLVRFEQVVDGKSQKKNKRKAFDPESREKVKLVRQKKACIRCRMNKRSCSTDDYCKGCVSLVKRIGADAAILKHICFRHSLFDLRFNQVESGAFFMSYGLFELTCVLTYGAVLPTWDEYMIVGKHVEEASQNVQPLVLRMGRFFRESFKRGEMTEEGVDMCNELVPKAITGQLKKGEKLPQYLEYWQQVCLKVWQRKRRTLSATFTVTDFFTLIQKLQYSQSPDEIDKHESLLLEALITFVSIFFCIKYSAADPTRELPPGHSRASYIAAIDFMEGILIKETDKMLNRIGQYPKRKIDGLMALLEVWEVRYAFGAVWRAAVSKQNLDGFGSKDIPAFKGLEGTISGLRTALLGRI</sequence>
<dbReference type="InterPro" id="IPR052973">
    <property type="entry name" value="Fungal_sec-metab_reg_TF"/>
</dbReference>
<dbReference type="OrthoDB" id="5417895at2759"/>
<dbReference type="EMBL" id="ML119645">
    <property type="protein sequence ID" value="RPA88140.1"/>
    <property type="molecule type" value="Genomic_DNA"/>
</dbReference>
<proteinExistence type="predicted"/>